<accession>A0A371GIU6</accession>
<proteinExistence type="predicted"/>
<dbReference type="AlphaFoldDB" id="A0A371GIU6"/>
<keyword evidence="2" id="KW-1185">Reference proteome</keyword>
<evidence type="ECO:0000313" key="2">
    <source>
        <dbReference type="Proteomes" id="UP000257109"/>
    </source>
</evidence>
<dbReference type="EMBL" id="QJKJ01005399">
    <property type="protein sequence ID" value="RDX90456.1"/>
    <property type="molecule type" value="Genomic_DNA"/>
</dbReference>
<gene>
    <name evidence="1" type="ORF">CR513_27678</name>
</gene>
<comment type="caution">
    <text evidence="1">The sequence shown here is derived from an EMBL/GenBank/DDBJ whole genome shotgun (WGS) entry which is preliminary data.</text>
</comment>
<sequence length="127" mass="14348">MRPFFALAAMTEFQEITSFSMVSENTLTACSTDPHFPYMSIKQFATTVPLAMPSFSRLSWEQADRADVKENASAQTRDLSRRVKKDKAFPNWLAWTYPDIKVFQETTFGSGISTNTLCASLKECILT</sequence>
<protein>
    <submittedName>
        <fullName evidence="1">Uncharacterized protein</fullName>
    </submittedName>
</protein>
<feature type="non-terminal residue" evidence="1">
    <location>
        <position position="1"/>
    </location>
</feature>
<dbReference type="Proteomes" id="UP000257109">
    <property type="component" value="Unassembled WGS sequence"/>
</dbReference>
<evidence type="ECO:0000313" key="1">
    <source>
        <dbReference type="EMBL" id="RDX90456.1"/>
    </source>
</evidence>
<organism evidence="1 2">
    <name type="scientific">Mucuna pruriens</name>
    <name type="common">Velvet bean</name>
    <name type="synonym">Dolichos pruriens</name>
    <dbReference type="NCBI Taxonomy" id="157652"/>
    <lineage>
        <taxon>Eukaryota</taxon>
        <taxon>Viridiplantae</taxon>
        <taxon>Streptophyta</taxon>
        <taxon>Embryophyta</taxon>
        <taxon>Tracheophyta</taxon>
        <taxon>Spermatophyta</taxon>
        <taxon>Magnoliopsida</taxon>
        <taxon>eudicotyledons</taxon>
        <taxon>Gunneridae</taxon>
        <taxon>Pentapetalae</taxon>
        <taxon>rosids</taxon>
        <taxon>fabids</taxon>
        <taxon>Fabales</taxon>
        <taxon>Fabaceae</taxon>
        <taxon>Papilionoideae</taxon>
        <taxon>50 kb inversion clade</taxon>
        <taxon>NPAAA clade</taxon>
        <taxon>indigoferoid/millettioid clade</taxon>
        <taxon>Phaseoleae</taxon>
        <taxon>Mucuna</taxon>
    </lineage>
</organism>
<reference evidence="1" key="1">
    <citation type="submission" date="2018-05" db="EMBL/GenBank/DDBJ databases">
        <title>Draft genome of Mucuna pruriens seed.</title>
        <authorList>
            <person name="Nnadi N.E."/>
            <person name="Vos R."/>
            <person name="Hasami M.H."/>
            <person name="Devisetty U.K."/>
            <person name="Aguiy J.C."/>
        </authorList>
    </citation>
    <scope>NUCLEOTIDE SEQUENCE [LARGE SCALE GENOMIC DNA]</scope>
    <source>
        <strain evidence="1">JCA_2017</strain>
    </source>
</reference>
<name>A0A371GIU6_MUCPR</name>